<keyword evidence="3" id="KW-0805">Transcription regulation</keyword>
<feature type="coiled-coil region" evidence="6">
    <location>
        <begin position="289"/>
        <end position="316"/>
    </location>
</feature>
<reference evidence="9" key="1">
    <citation type="submission" date="2015-09" db="EMBL/GenBank/DDBJ databases">
        <title>De novo assembly of Pectinophora gossypiella (Pink Bollworm) gut transcriptome.</title>
        <authorList>
            <person name="Tassone E.E."/>
        </authorList>
    </citation>
    <scope>NUCLEOTIDE SEQUENCE</scope>
</reference>
<feature type="region of interest" description="Disordered" evidence="7">
    <location>
        <begin position="183"/>
        <end position="271"/>
    </location>
</feature>
<evidence type="ECO:0000256" key="7">
    <source>
        <dbReference type="SAM" id="MobiDB-lite"/>
    </source>
</evidence>
<feature type="domain" description="Myb/SANT-like DNA-binding" evidence="8">
    <location>
        <begin position="8"/>
        <end position="85"/>
    </location>
</feature>
<dbReference type="PANTHER" id="PTHR21411">
    <property type="entry name" value="APONTIC"/>
    <property type="match status" value="1"/>
</dbReference>
<evidence type="ECO:0000256" key="1">
    <source>
        <dbReference type="ARBA" id="ARBA00011764"/>
    </source>
</evidence>
<accession>A0A1E1VZW1</accession>
<dbReference type="EMBL" id="GDQN01010779">
    <property type="protein sequence ID" value="JAT80275.1"/>
    <property type="molecule type" value="Transcribed_RNA"/>
</dbReference>
<evidence type="ECO:0000256" key="6">
    <source>
        <dbReference type="SAM" id="Coils"/>
    </source>
</evidence>
<evidence type="ECO:0000256" key="5">
    <source>
        <dbReference type="ARBA" id="ARBA00025466"/>
    </source>
</evidence>
<dbReference type="Pfam" id="PF13873">
    <property type="entry name" value="Myb_DNA-bind_5"/>
    <property type="match status" value="1"/>
</dbReference>
<feature type="compositionally biased region" description="Pro residues" evidence="7">
    <location>
        <begin position="204"/>
        <end position="259"/>
    </location>
</feature>
<dbReference type="PANTHER" id="PTHR21411:SF0">
    <property type="entry name" value="REGULATORY PROTEIN ZESTE"/>
    <property type="match status" value="1"/>
</dbReference>
<dbReference type="PRINTS" id="PR01217">
    <property type="entry name" value="PRICHEXTENSN"/>
</dbReference>
<evidence type="ECO:0000256" key="2">
    <source>
        <dbReference type="ARBA" id="ARBA00016807"/>
    </source>
</evidence>
<comment type="function">
    <text evidence="5">Involved in transvection phenomena (= synapsis-dependent gene expression), where the synaptic pairing of chromosomes carrying genes with which zeste interacts influences the expression of these genes. Zeste binds to DNA and stimulates transcription from a nearby promoter.</text>
</comment>
<evidence type="ECO:0000313" key="9">
    <source>
        <dbReference type="EMBL" id="JAT80275.1"/>
    </source>
</evidence>
<proteinExistence type="predicted"/>
<dbReference type="AlphaFoldDB" id="A0A1E1VZW1"/>
<protein>
    <recommendedName>
        <fullName evidence="2">Regulatory protein zeste</fullName>
    </recommendedName>
</protein>
<keyword evidence="6" id="KW-0175">Coiled coil</keyword>
<name>A0A1E1VZW1_PECGO</name>
<sequence length="329" mass="35718">MTTIIIKKHIFTLLEKKTFLDILKRYSSVIENKDTDGASLRAKNEAWDIVTREYNASPHATNQVTNKQLRRLWMNLKQRQREALTKERQHRLATGGGPATSDAVVDPDVSEVAPALIVGIDDAVDSDTIPVTADLAVQEVNMDLQPVSCLPSTSSQIPSTSAFSSSPFPCAVVTQAPLALAPTRTTLTPPPPGVGPLLSLTTTTPPPALPTTTPPPPLPTSTPPPPPLTASTPPPPLPTSTPPPRLPTPPPRFPTPPLINPSNTATQTFQRHKSSILDKEYKDRQRRANEIHELEVLLLRERIREAKAKADLAELQLQQQCSSDTATDA</sequence>
<feature type="compositionally biased region" description="Polar residues" evidence="7">
    <location>
        <begin position="260"/>
        <end position="269"/>
    </location>
</feature>
<comment type="subunit">
    <text evidence="1">Self-associates forming complexes of several hundred monomers.</text>
</comment>
<dbReference type="InterPro" id="IPR028002">
    <property type="entry name" value="Myb_DNA-bind_5"/>
</dbReference>
<evidence type="ECO:0000256" key="3">
    <source>
        <dbReference type="ARBA" id="ARBA00023015"/>
    </source>
</evidence>
<dbReference type="OrthoDB" id="3066195at2759"/>
<gene>
    <name evidence="9" type="ORF">g.16073</name>
</gene>
<evidence type="ECO:0000259" key="8">
    <source>
        <dbReference type="Pfam" id="PF13873"/>
    </source>
</evidence>
<evidence type="ECO:0000256" key="4">
    <source>
        <dbReference type="ARBA" id="ARBA00023163"/>
    </source>
</evidence>
<organism evidence="9">
    <name type="scientific">Pectinophora gossypiella</name>
    <name type="common">Cotton pink bollworm</name>
    <name type="synonym">Depressaria gossypiella</name>
    <dbReference type="NCBI Taxonomy" id="13191"/>
    <lineage>
        <taxon>Eukaryota</taxon>
        <taxon>Metazoa</taxon>
        <taxon>Ecdysozoa</taxon>
        <taxon>Arthropoda</taxon>
        <taxon>Hexapoda</taxon>
        <taxon>Insecta</taxon>
        <taxon>Pterygota</taxon>
        <taxon>Neoptera</taxon>
        <taxon>Endopterygota</taxon>
        <taxon>Lepidoptera</taxon>
        <taxon>Glossata</taxon>
        <taxon>Ditrysia</taxon>
        <taxon>Gelechioidea</taxon>
        <taxon>Gelechiidae</taxon>
        <taxon>Apatetrinae</taxon>
        <taxon>Pectinophora</taxon>
    </lineage>
</organism>
<keyword evidence="4" id="KW-0804">Transcription</keyword>